<dbReference type="Proteomes" id="UP000295506">
    <property type="component" value="Unassembled WGS sequence"/>
</dbReference>
<dbReference type="AlphaFoldDB" id="A0AA94TK89"/>
<reference evidence="1 2" key="1">
    <citation type="submission" date="2019-03" db="EMBL/GenBank/DDBJ databases">
        <title>Genomic Encyclopedia of Type Strains, Phase IV (KMG-IV): sequencing the most valuable type-strain genomes for metagenomic binning, comparative biology and taxonomic classification.</title>
        <authorList>
            <person name="Goeker M."/>
        </authorList>
    </citation>
    <scope>NUCLEOTIDE SEQUENCE [LARGE SCALE GENOMIC DNA]</scope>
    <source>
        <strain evidence="1 2">DSM 101483</strain>
    </source>
</reference>
<dbReference type="Gene3D" id="3.40.50.150">
    <property type="entry name" value="Vaccinia Virus protein VP39"/>
    <property type="match status" value="2"/>
</dbReference>
<evidence type="ECO:0000313" key="1">
    <source>
        <dbReference type="EMBL" id="TDT91013.1"/>
    </source>
</evidence>
<dbReference type="EMBL" id="SOBK01000002">
    <property type="protein sequence ID" value="TDT91013.1"/>
    <property type="molecule type" value="Genomic_DNA"/>
</dbReference>
<name>A0AA94TK89_9BACT</name>
<proteinExistence type="predicted"/>
<dbReference type="InterPro" id="IPR029063">
    <property type="entry name" value="SAM-dependent_MTases_sf"/>
</dbReference>
<gene>
    <name evidence="1" type="ORF">EDC59_102448</name>
</gene>
<evidence type="ECO:0000313" key="2">
    <source>
        <dbReference type="Proteomes" id="UP000295506"/>
    </source>
</evidence>
<sequence>MITYTAQHDSALRERFNLLTTADPDYWSFRGNSRREHGHAFFQYPAMMVPQMVKTVLNKVNEIHPDIEWVGDPFAGSGTILTETMNAGFNFQGNDINPLAILLCRVKSGPFFIKSLNNKSEALTQRIDADSKTNVSIDFRGIDKWFRKDVQIALSRIRRAILKQKSKWARRFFWIALAEVVRLTSNSRTSTFKLHIRPQNQVNERIVDPIGLFKKTLSRNLEHLNSHKQLLDHKGHLSNGRYSQIVDVNLADTRSNTVKEHLSDVIVTSPPYGDNTTTVPYGQYSYLPLQWIDLTDIDASIDERILNTTQEIDSRSLGGNKRILAQDSEMLCDLSLSLSECLDKLKPFPRDRTNRVVAFFRDLNACLPSVLGGLREGGVMIWTLGNRKVGGEIIPLDLILSELLAHHHTTLISSITREIPSKRMALRNNVADTMSTERVLVMRKAA</sequence>
<dbReference type="RefSeq" id="WP_133987173.1">
    <property type="nucleotide sequence ID" value="NZ_CP014206.1"/>
</dbReference>
<organism evidence="1 2">
    <name type="scientific">Pseudodesulfovibrio indicus</name>
    <dbReference type="NCBI Taxonomy" id="1716143"/>
    <lineage>
        <taxon>Bacteria</taxon>
        <taxon>Pseudomonadati</taxon>
        <taxon>Thermodesulfobacteriota</taxon>
        <taxon>Desulfovibrionia</taxon>
        <taxon>Desulfovibrionales</taxon>
        <taxon>Desulfovibrionaceae</taxon>
    </lineage>
</organism>
<accession>A0AA94TK89</accession>
<dbReference type="SUPFAM" id="SSF53335">
    <property type="entry name" value="S-adenosyl-L-methionine-dependent methyltransferases"/>
    <property type="match status" value="2"/>
</dbReference>
<comment type="caution">
    <text evidence="1">The sequence shown here is derived from an EMBL/GenBank/DDBJ whole genome shotgun (WGS) entry which is preliminary data.</text>
</comment>
<protein>
    <submittedName>
        <fullName evidence="1">Uncharacterized protein</fullName>
    </submittedName>
</protein>